<comment type="subcellular location">
    <subcellularLocation>
        <location evidence="2">Membrane</location>
    </subcellularLocation>
</comment>
<dbReference type="SUPFAM" id="SSF55874">
    <property type="entry name" value="ATPase domain of HSP90 chaperone/DNA topoisomerase II/histidine kinase"/>
    <property type="match status" value="1"/>
</dbReference>
<dbReference type="Proteomes" id="UP000616595">
    <property type="component" value="Unassembled WGS sequence"/>
</dbReference>
<keyword evidence="4" id="KW-0597">Phosphoprotein</keyword>
<feature type="coiled-coil region" evidence="9">
    <location>
        <begin position="380"/>
        <end position="418"/>
    </location>
</feature>
<keyword evidence="5" id="KW-0808">Transferase</keyword>
<dbReference type="OrthoDB" id="9783240at2"/>
<evidence type="ECO:0000256" key="5">
    <source>
        <dbReference type="ARBA" id="ARBA00022679"/>
    </source>
</evidence>
<evidence type="ECO:0000259" key="11">
    <source>
        <dbReference type="PROSITE" id="PS50112"/>
    </source>
</evidence>
<feature type="domain" description="PAC" evidence="12">
    <location>
        <begin position="123"/>
        <end position="175"/>
    </location>
</feature>
<dbReference type="SMART" id="SM00387">
    <property type="entry name" value="HATPase_c"/>
    <property type="match status" value="1"/>
</dbReference>
<dbReference type="GO" id="GO:0016020">
    <property type="term" value="C:membrane"/>
    <property type="evidence" value="ECO:0007669"/>
    <property type="project" value="UniProtKB-SubCell"/>
</dbReference>
<evidence type="ECO:0000256" key="4">
    <source>
        <dbReference type="ARBA" id="ARBA00022553"/>
    </source>
</evidence>
<dbReference type="GO" id="GO:0000155">
    <property type="term" value="F:phosphorelay sensor kinase activity"/>
    <property type="evidence" value="ECO:0007669"/>
    <property type="project" value="InterPro"/>
</dbReference>
<evidence type="ECO:0000256" key="9">
    <source>
        <dbReference type="SAM" id="Coils"/>
    </source>
</evidence>
<dbReference type="SUPFAM" id="SSF47384">
    <property type="entry name" value="Homodimeric domain of signal transducing histidine kinase"/>
    <property type="match status" value="1"/>
</dbReference>
<comment type="caution">
    <text evidence="13">The sequence shown here is derived from an EMBL/GenBank/DDBJ whole genome shotgun (WGS) entry which is preliminary data.</text>
</comment>
<dbReference type="NCBIfam" id="TIGR00229">
    <property type="entry name" value="sensory_box"/>
    <property type="match status" value="1"/>
</dbReference>
<evidence type="ECO:0000256" key="2">
    <source>
        <dbReference type="ARBA" id="ARBA00004370"/>
    </source>
</evidence>
<sequence>MTNKICNPTNDEITKMPLGTKINEFEEKETSITALIIAKEQAEAKNVVMIKELEHYRNFFKISLDIFLTVGPDGMITDVNMAAENAVGIPREKLIGKEISTYVTDSHKVQAGHQQIIREGVIVDHELNLKHVNGATTPFLFNASSYKDSDGKIVGVFAAGRNITATRKAEDDLTHLKNNLTQLVKQRAEELILVNKELAFQNEEKKKRAAELIIANKELTFQNEEKADRAAELIIADKELAFQSEEKADRAAELVIADKELAFQSEEKADRAAELIIANKELAFQTEEKADRAAELIIADKELAFQSEEKADRAAELIIANKELAFQNEEKDKRASELIIANKELAFQSEEKADRAAELIIANKELAFQNEEKDKRAAELVHANEKLACQKEKIEKFNNQLECRVIERTAELESLNKELEAFSYSMSHDLKAPLRHIAGYISLLIKKYGSLFPKEGEHYLDMISFSVENMNELIEGLLHFSRSGRIDMNKKILNMNEIVNTLIQPIKEQEIERKIEFNIEPMPLAFGDLEMMKSVWANLIENAVKFTRKEDFTKIVIGANEEKDENIYYIKDNGVGFDMNYSSKLFTVFQRLHLRKDYEGTGIGLATVKRVITRHGGKIWAESKVGEGASFYFSLINRKGNEKTWK</sequence>
<evidence type="ECO:0000259" key="12">
    <source>
        <dbReference type="PROSITE" id="PS50113"/>
    </source>
</evidence>
<dbReference type="Gene3D" id="3.30.450.20">
    <property type="entry name" value="PAS domain"/>
    <property type="match status" value="1"/>
</dbReference>
<name>A0A923I4E4_9FIRM</name>
<protein>
    <recommendedName>
        <fullName evidence="3">histidine kinase</fullName>
        <ecNumber evidence="3">2.7.13.3</ecNumber>
    </recommendedName>
</protein>
<dbReference type="GO" id="GO:0030295">
    <property type="term" value="F:protein kinase activator activity"/>
    <property type="evidence" value="ECO:0007669"/>
    <property type="project" value="TreeGrafter"/>
</dbReference>
<dbReference type="GO" id="GO:0007234">
    <property type="term" value="P:osmosensory signaling via phosphorelay pathway"/>
    <property type="evidence" value="ECO:0007669"/>
    <property type="project" value="TreeGrafter"/>
</dbReference>
<keyword evidence="7" id="KW-0902">Two-component regulatory system</keyword>
<dbReference type="InterPro" id="IPR004358">
    <property type="entry name" value="Sig_transdc_His_kin-like_C"/>
</dbReference>
<dbReference type="PROSITE" id="PS50113">
    <property type="entry name" value="PAC"/>
    <property type="match status" value="1"/>
</dbReference>
<dbReference type="FunFam" id="3.30.565.10:FF:000006">
    <property type="entry name" value="Sensor histidine kinase WalK"/>
    <property type="match status" value="1"/>
</dbReference>
<dbReference type="Pfam" id="PF00512">
    <property type="entry name" value="HisKA"/>
    <property type="match status" value="1"/>
</dbReference>
<dbReference type="InterPro" id="IPR005467">
    <property type="entry name" value="His_kinase_dom"/>
</dbReference>
<proteinExistence type="predicted"/>
<dbReference type="Pfam" id="PF08448">
    <property type="entry name" value="PAS_4"/>
    <property type="match status" value="1"/>
</dbReference>
<dbReference type="InterPro" id="IPR003661">
    <property type="entry name" value="HisK_dim/P_dom"/>
</dbReference>
<feature type="domain" description="Histidine kinase" evidence="10">
    <location>
        <begin position="425"/>
        <end position="639"/>
    </location>
</feature>
<keyword evidence="9" id="KW-0175">Coiled coil</keyword>
<dbReference type="InterPro" id="IPR000700">
    <property type="entry name" value="PAS-assoc_C"/>
</dbReference>
<comment type="catalytic activity">
    <reaction evidence="1">
        <text>ATP + protein L-histidine = ADP + protein N-phospho-L-histidine.</text>
        <dbReference type="EC" id="2.7.13.3"/>
    </reaction>
</comment>
<dbReference type="CDD" id="cd00130">
    <property type="entry name" value="PAS"/>
    <property type="match status" value="1"/>
</dbReference>
<dbReference type="Pfam" id="PF02518">
    <property type="entry name" value="HATPase_c"/>
    <property type="match status" value="1"/>
</dbReference>
<gene>
    <name evidence="13" type="ORF">GH810_11000</name>
</gene>
<evidence type="ECO:0000256" key="6">
    <source>
        <dbReference type="ARBA" id="ARBA00022777"/>
    </source>
</evidence>
<dbReference type="EC" id="2.7.13.3" evidence="3"/>
<dbReference type="PROSITE" id="PS50112">
    <property type="entry name" value="PAS"/>
    <property type="match status" value="1"/>
</dbReference>
<keyword evidence="6" id="KW-0418">Kinase</keyword>
<dbReference type="InterPro" id="IPR013656">
    <property type="entry name" value="PAS_4"/>
</dbReference>
<dbReference type="PANTHER" id="PTHR42878">
    <property type="entry name" value="TWO-COMPONENT HISTIDINE KINASE"/>
    <property type="match status" value="1"/>
</dbReference>
<dbReference type="Gene3D" id="3.30.565.10">
    <property type="entry name" value="Histidine kinase-like ATPase, C-terminal domain"/>
    <property type="match status" value="1"/>
</dbReference>
<dbReference type="InterPro" id="IPR000014">
    <property type="entry name" value="PAS"/>
</dbReference>
<organism evidence="13 14">
    <name type="scientific">Acetobacterium paludosum</name>
    <dbReference type="NCBI Taxonomy" id="52693"/>
    <lineage>
        <taxon>Bacteria</taxon>
        <taxon>Bacillati</taxon>
        <taxon>Bacillota</taxon>
        <taxon>Clostridia</taxon>
        <taxon>Eubacteriales</taxon>
        <taxon>Eubacteriaceae</taxon>
        <taxon>Acetobacterium</taxon>
    </lineage>
</organism>
<dbReference type="InterPro" id="IPR035965">
    <property type="entry name" value="PAS-like_dom_sf"/>
</dbReference>
<dbReference type="SUPFAM" id="SSF55785">
    <property type="entry name" value="PYP-like sensor domain (PAS domain)"/>
    <property type="match status" value="1"/>
</dbReference>
<evidence type="ECO:0000259" key="10">
    <source>
        <dbReference type="PROSITE" id="PS50109"/>
    </source>
</evidence>
<dbReference type="Gene3D" id="1.10.287.130">
    <property type="match status" value="1"/>
</dbReference>
<dbReference type="InterPro" id="IPR003594">
    <property type="entry name" value="HATPase_dom"/>
</dbReference>
<reference evidence="13" key="2">
    <citation type="submission" date="2020-10" db="EMBL/GenBank/DDBJ databases">
        <title>Comparative genomics of the Acetobacterium genus.</title>
        <authorList>
            <person name="Marshall C."/>
            <person name="May H."/>
            <person name="Norman S."/>
        </authorList>
    </citation>
    <scope>NUCLEOTIDE SEQUENCE</scope>
    <source>
        <strain evidence="13">DER-2019</strain>
    </source>
</reference>
<evidence type="ECO:0000313" key="13">
    <source>
        <dbReference type="EMBL" id="MBC3888840.1"/>
    </source>
</evidence>
<dbReference type="RefSeq" id="WP_148566127.1">
    <property type="nucleotide sequence ID" value="NZ_RXYA01000003.1"/>
</dbReference>
<dbReference type="InterPro" id="IPR036890">
    <property type="entry name" value="HATPase_C_sf"/>
</dbReference>
<feature type="domain" description="PAS" evidence="11">
    <location>
        <begin position="52"/>
        <end position="97"/>
    </location>
</feature>
<evidence type="ECO:0000256" key="8">
    <source>
        <dbReference type="ARBA" id="ARBA00023136"/>
    </source>
</evidence>
<dbReference type="PROSITE" id="PS50109">
    <property type="entry name" value="HIS_KIN"/>
    <property type="match status" value="1"/>
</dbReference>
<evidence type="ECO:0000313" key="14">
    <source>
        <dbReference type="Proteomes" id="UP000616595"/>
    </source>
</evidence>
<accession>A0A923I4E4</accession>
<dbReference type="GO" id="GO:0000156">
    <property type="term" value="F:phosphorelay response regulator activity"/>
    <property type="evidence" value="ECO:0007669"/>
    <property type="project" value="TreeGrafter"/>
</dbReference>
<dbReference type="InterPro" id="IPR050351">
    <property type="entry name" value="BphY/WalK/GraS-like"/>
</dbReference>
<evidence type="ECO:0000256" key="1">
    <source>
        <dbReference type="ARBA" id="ARBA00000085"/>
    </source>
</evidence>
<evidence type="ECO:0000256" key="7">
    <source>
        <dbReference type="ARBA" id="ARBA00023012"/>
    </source>
</evidence>
<dbReference type="InterPro" id="IPR036097">
    <property type="entry name" value="HisK_dim/P_sf"/>
</dbReference>
<evidence type="ECO:0000256" key="3">
    <source>
        <dbReference type="ARBA" id="ARBA00012438"/>
    </source>
</evidence>
<dbReference type="EMBL" id="WJBD01000012">
    <property type="protein sequence ID" value="MBC3888840.1"/>
    <property type="molecule type" value="Genomic_DNA"/>
</dbReference>
<keyword evidence="8" id="KW-0472">Membrane</keyword>
<dbReference type="AlphaFoldDB" id="A0A923I4E4"/>
<dbReference type="SMART" id="SM00388">
    <property type="entry name" value="HisKA"/>
    <property type="match status" value="1"/>
</dbReference>
<keyword evidence="14" id="KW-1185">Reference proteome</keyword>
<dbReference type="CDD" id="cd00082">
    <property type="entry name" value="HisKA"/>
    <property type="match status" value="1"/>
</dbReference>
<reference evidence="13" key="1">
    <citation type="submission" date="2019-10" db="EMBL/GenBank/DDBJ databases">
        <authorList>
            <person name="Ross D.E."/>
            <person name="Gulliver D."/>
        </authorList>
    </citation>
    <scope>NUCLEOTIDE SEQUENCE</scope>
    <source>
        <strain evidence="13">DER-2019</strain>
    </source>
</reference>
<dbReference type="PRINTS" id="PR00344">
    <property type="entry name" value="BCTRLSENSOR"/>
</dbReference>
<dbReference type="PANTHER" id="PTHR42878:SF15">
    <property type="entry name" value="BACTERIOPHYTOCHROME"/>
    <property type="match status" value="1"/>
</dbReference>